<dbReference type="PANTHER" id="PTHR10204">
    <property type="entry name" value="NAD P H OXIDOREDUCTASE-RELATED"/>
    <property type="match status" value="1"/>
</dbReference>
<accession>A0ABV7HLJ1</accession>
<keyword evidence="2 4" id="KW-0560">Oxidoreductase</keyword>
<name>A0ABV7HLJ1_9GAMM</name>
<dbReference type="PANTHER" id="PTHR10204:SF34">
    <property type="entry name" value="NAD(P)H DEHYDROGENASE [QUINONE] 1 ISOFORM 1"/>
    <property type="match status" value="1"/>
</dbReference>
<evidence type="ECO:0000256" key="2">
    <source>
        <dbReference type="ARBA" id="ARBA00023002"/>
    </source>
</evidence>
<comment type="similarity">
    <text evidence="1">Belongs to the NAD(P)H dehydrogenase (quinone) family.</text>
</comment>
<keyword evidence="5" id="KW-1185">Reference proteome</keyword>
<protein>
    <submittedName>
        <fullName evidence="4">NAD(P)H-dependent oxidoreductase</fullName>
        <ecNumber evidence="4">1.-.-.-</ecNumber>
        <ecNumber evidence="4">1.6.99.-</ecNumber>
    </submittedName>
</protein>
<comment type="caution">
    <text evidence="4">The sequence shown here is derived from an EMBL/GenBank/DDBJ whole genome shotgun (WGS) entry which is preliminary data.</text>
</comment>
<reference evidence="5" key="1">
    <citation type="journal article" date="2019" name="Int. J. Syst. Evol. Microbiol.">
        <title>The Global Catalogue of Microorganisms (GCM) 10K type strain sequencing project: providing services to taxonomists for standard genome sequencing and annotation.</title>
        <authorList>
            <consortium name="The Broad Institute Genomics Platform"/>
            <consortium name="The Broad Institute Genome Sequencing Center for Infectious Disease"/>
            <person name="Wu L."/>
            <person name="Ma J."/>
        </authorList>
    </citation>
    <scope>NUCLEOTIDE SEQUENCE [LARGE SCALE GENOMIC DNA]</scope>
    <source>
        <strain evidence="5">KCTC 52438</strain>
    </source>
</reference>
<proteinExistence type="inferred from homology"/>
<gene>
    <name evidence="4" type="ORF">ACFOEK_18410</name>
</gene>
<evidence type="ECO:0000256" key="1">
    <source>
        <dbReference type="ARBA" id="ARBA00006252"/>
    </source>
</evidence>
<dbReference type="GO" id="GO:0016491">
    <property type="term" value="F:oxidoreductase activity"/>
    <property type="evidence" value="ECO:0007669"/>
    <property type="project" value="UniProtKB-KW"/>
</dbReference>
<dbReference type="InterPro" id="IPR051545">
    <property type="entry name" value="NAD(P)H_dehydrogenase_qn"/>
</dbReference>
<dbReference type="SUPFAM" id="SSF52218">
    <property type="entry name" value="Flavoproteins"/>
    <property type="match status" value="1"/>
</dbReference>
<organism evidence="4 5">
    <name type="scientific">Litoribrevibacter euphylliae</name>
    <dbReference type="NCBI Taxonomy" id="1834034"/>
    <lineage>
        <taxon>Bacteria</taxon>
        <taxon>Pseudomonadati</taxon>
        <taxon>Pseudomonadota</taxon>
        <taxon>Gammaproteobacteria</taxon>
        <taxon>Oceanospirillales</taxon>
        <taxon>Oceanospirillaceae</taxon>
        <taxon>Litoribrevibacter</taxon>
    </lineage>
</organism>
<dbReference type="Pfam" id="PF02525">
    <property type="entry name" value="Flavodoxin_2"/>
    <property type="match status" value="1"/>
</dbReference>
<dbReference type="RefSeq" id="WP_386722941.1">
    <property type="nucleotide sequence ID" value="NZ_JBHRSZ010000007.1"/>
</dbReference>
<dbReference type="InterPro" id="IPR003680">
    <property type="entry name" value="Flavodoxin_fold"/>
</dbReference>
<dbReference type="Gene3D" id="3.40.50.360">
    <property type="match status" value="1"/>
</dbReference>
<dbReference type="Proteomes" id="UP001595476">
    <property type="component" value="Unassembled WGS sequence"/>
</dbReference>
<evidence type="ECO:0000313" key="4">
    <source>
        <dbReference type="EMBL" id="MFC3153020.1"/>
    </source>
</evidence>
<dbReference type="EC" id="1.-.-.-" evidence="4"/>
<sequence>MMKTLLINANPKVHSFSFELANAYETGAIQNSQVRRFNLSDMAFNPSLDTGYDAIQPLEPCLKEFQEAVLWADHLVIVSPIWWGGLPAKFKGLLDRTFLPGVTFKFEEDNPEPVPLLAGKTAHLVLTMDAPENLLKFQAAPVLEQLDRFTLKFCGVNTIQSTLLGSVIMSDETQRQTWLDQLMLEASSWQSKIT</sequence>
<evidence type="ECO:0000259" key="3">
    <source>
        <dbReference type="Pfam" id="PF02525"/>
    </source>
</evidence>
<feature type="domain" description="Flavodoxin-like fold" evidence="3">
    <location>
        <begin position="2"/>
        <end position="176"/>
    </location>
</feature>
<dbReference type="EC" id="1.6.99.-" evidence="4"/>
<dbReference type="InterPro" id="IPR029039">
    <property type="entry name" value="Flavoprotein-like_sf"/>
</dbReference>
<evidence type="ECO:0000313" key="5">
    <source>
        <dbReference type="Proteomes" id="UP001595476"/>
    </source>
</evidence>
<dbReference type="EMBL" id="JBHRSZ010000007">
    <property type="protein sequence ID" value="MFC3153020.1"/>
    <property type="molecule type" value="Genomic_DNA"/>
</dbReference>